<dbReference type="InterPro" id="IPR036237">
    <property type="entry name" value="Xyl_isomerase-like_sf"/>
</dbReference>
<evidence type="ECO:0000313" key="3">
    <source>
        <dbReference type="Proteomes" id="UP000001304"/>
    </source>
</evidence>
<name>E0STI1_IGNAA</name>
<proteinExistence type="predicted"/>
<keyword evidence="2" id="KW-0255">Endonuclease</keyword>
<dbReference type="KEGG" id="iag:Igag_1975"/>
<dbReference type="SUPFAM" id="SSF51658">
    <property type="entry name" value="Xylose isomerase-like"/>
    <property type="match status" value="1"/>
</dbReference>
<sequence length="286" mass="31935">MPKLRFGPAGKPLNLKSDIVYAPRYLRSLGLSSMEYAAVRGVKIDEYRARMLGEEARRNGVVLSLHAPYAINLASKNEATVKASIERLKTAIEVSAIMEAYVVVFHPGWYGNASKRESLEMVVKNLEPVVEYAKSLSENLWLGVETTGRVSQIGDLDEVIEICSRLERVRPVIDFAHIYARSMGRFIVSKDDVLRVIDALEKSLGRESISPLHVHYSKIEYGRGGEIRHRTLNEDGYGPEFRYVCEALCEAGIDAIIISESPLLELDALKMKEICVNICGSKCISD</sequence>
<dbReference type="InterPro" id="IPR001719">
    <property type="entry name" value="AP_endonuc_2"/>
</dbReference>
<dbReference type="BioCyc" id="IAGG583356:GHAH-1964-MONOMER"/>
<reference evidence="2 3" key="1">
    <citation type="journal article" date="2010" name="Stand. Genomic Sci.">
        <title>Complete genome sequence of Ignisphaera aggregans type strain (AQ1.S1).</title>
        <authorList>
            <person name="Goker M."/>
            <person name="Held B."/>
            <person name="Lapidus A."/>
            <person name="Nolan M."/>
            <person name="Spring S."/>
            <person name="Yasawong M."/>
            <person name="Lucas S."/>
            <person name="Glavina Del Rio T."/>
            <person name="Tice H."/>
            <person name="Cheng J.F."/>
            <person name="Goodwin L."/>
            <person name="Tapia R."/>
            <person name="Pitluck S."/>
            <person name="Liolios K."/>
            <person name="Ivanova N."/>
            <person name="Mavromatis K."/>
            <person name="Mikhailova N."/>
            <person name="Pati A."/>
            <person name="Chen A."/>
            <person name="Palaniappan K."/>
            <person name="Brambilla E."/>
            <person name="Land M."/>
            <person name="Hauser L."/>
            <person name="Chang Y.J."/>
            <person name="Jeffries C.D."/>
            <person name="Brettin T."/>
            <person name="Detter J.C."/>
            <person name="Han C."/>
            <person name="Rohde M."/>
            <person name="Sikorski J."/>
            <person name="Woyke T."/>
            <person name="Bristow J."/>
            <person name="Eisen J.A."/>
            <person name="Markowitz V."/>
            <person name="Hugenholtz P."/>
            <person name="Kyrpides N.C."/>
            <person name="Klenk H.P."/>
        </authorList>
    </citation>
    <scope>NUCLEOTIDE SEQUENCE [LARGE SCALE GENOMIC DNA]</scope>
    <source>
        <strain evidence="3">DSM 17230 / JCM 13409 / AQ1.S1</strain>
    </source>
</reference>
<keyword evidence="3" id="KW-1185">Reference proteome</keyword>
<keyword evidence="2" id="KW-0540">Nuclease</keyword>
<dbReference type="Pfam" id="PF01261">
    <property type="entry name" value="AP_endonuc_2"/>
    <property type="match status" value="1"/>
</dbReference>
<dbReference type="SMART" id="SM00518">
    <property type="entry name" value="AP2Ec"/>
    <property type="match status" value="1"/>
</dbReference>
<accession>E0STI1</accession>
<dbReference type="HOGENOM" id="CLU_068832_0_0_2"/>
<feature type="domain" description="Xylose isomerase-like TIM barrel" evidence="1">
    <location>
        <begin position="24"/>
        <end position="262"/>
    </location>
</feature>
<dbReference type="Gene3D" id="3.20.20.150">
    <property type="entry name" value="Divalent-metal-dependent TIM barrel enzymes"/>
    <property type="match status" value="1"/>
</dbReference>
<dbReference type="EC" id="3.1.21.-" evidence="2"/>
<evidence type="ECO:0000259" key="1">
    <source>
        <dbReference type="Pfam" id="PF01261"/>
    </source>
</evidence>
<dbReference type="STRING" id="583356.Igag_1975"/>
<dbReference type="GO" id="GO:0008081">
    <property type="term" value="F:phosphoric diester hydrolase activity"/>
    <property type="evidence" value="ECO:0007669"/>
    <property type="project" value="TreeGrafter"/>
</dbReference>
<dbReference type="PANTHER" id="PTHR21445">
    <property type="entry name" value="ENDONUCLEASE IV ENDODEOXYRIBONUCLEASE IV"/>
    <property type="match status" value="1"/>
</dbReference>
<dbReference type="Proteomes" id="UP000001304">
    <property type="component" value="Chromosome"/>
</dbReference>
<dbReference type="GO" id="GO:0008270">
    <property type="term" value="F:zinc ion binding"/>
    <property type="evidence" value="ECO:0007669"/>
    <property type="project" value="InterPro"/>
</dbReference>
<protein>
    <submittedName>
        <fullName evidence="2">Endonuclease IV</fullName>
        <ecNumber evidence="2">3.1.21.-</ecNumber>
    </submittedName>
</protein>
<gene>
    <name evidence="2" type="ordered locus">Igag_1975</name>
</gene>
<organism evidence="2 3">
    <name type="scientific">Ignisphaera aggregans (strain DSM 17230 / JCM 13409 / AQ1.S1)</name>
    <dbReference type="NCBI Taxonomy" id="583356"/>
    <lineage>
        <taxon>Archaea</taxon>
        <taxon>Thermoproteota</taxon>
        <taxon>Thermoprotei</taxon>
        <taxon>Desulfurococcales</taxon>
        <taxon>Desulfurococcaceae</taxon>
        <taxon>Ignisphaera</taxon>
    </lineage>
</organism>
<dbReference type="GO" id="GO:0006284">
    <property type="term" value="P:base-excision repair"/>
    <property type="evidence" value="ECO:0007669"/>
    <property type="project" value="TreeGrafter"/>
</dbReference>
<dbReference type="AlphaFoldDB" id="E0STI1"/>
<dbReference type="InterPro" id="IPR013022">
    <property type="entry name" value="Xyl_isomerase-like_TIM-brl"/>
</dbReference>
<dbReference type="PANTHER" id="PTHR21445:SF0">
    <property type="entry name" value="APURINIC-APYRIMIDINIC ENDONUCLEASE"/>
    <property type="match status" value="1"/>
</dbReference>
<dbReference type="EMBL" id="CP002098">
    <property type="protein sequence ID" value="ADM28767.1"/>
    <property type="molecule type" value="Genomic_DNA"/>
</dbReference>
<evidence type="ECO:0000313" key="2">
    <source>
        <dbReference type="EMBL" id="ADM28767.1"/>
    </source>
</evidence>
<dbReference type="GO" id="GO:0003677">
    <property type="term" value="F:DNA binding"/>
    <property type="evidence" value="ECO:0007669"/>
    <property type="project" value="InterPro"/>
</dbReference>
<keyword evidence="2" id="KW-0378">Hydrolase</keyword>
<dbReference type="GO" id="GO:0003906">
    <property type="term" value="F:DNA-(apurinic or apyrimidinic site) endonuclease activity"/>
    <property type="evidence" value="ECO:0007669"/>
    <property type="project" value="TreeGrafter"/>
</dbReference>